<protein>
    <submittedName>
        <fullName evidence="2">DUF2306 domain-containing protein</fullName>
    </submittedName>
</protein>
<proteinExistence type="predicted"/>
<feature type="transmembrane region" description="Helical" evidence="1">
    <location>
        <begin position="99"/>
        <end position="118"/>
    </location>
</feature>
<keyword evidence="1" id="KW-1133">Transmembrane helix</keyword>
<dbReference type="AlphaFoldDB" id="A0A7H0GIK4"/>
<reference evidence="2 3" key="1">
    <citation type="submission" date="2020-08" db="EMBL/GenBank/DDBJ databases">
        <title>Genome sequence of Diaphorobacter aerolatus KACC 16536T.</title>
        <authorList>
            <person name="Hyun D.-W."/>
            <person name="Bae J.-W."/>
        </authorList>
    </citation>
    <scope>NUCLEOTIDE SEQUENCE [LARGE SCALE GENOMIC DNA]</scope>
    <source>
        <strain evidence="2 3">KACC 16536</strain>
    </source>
</reference>
<evidence type="ECO:0000256" key="1">
    <source>
        <dbReference type="SAM" id="Phobius"/>
    </source>
</evidence>
<keyword evidence="3" id="KW-1185">Reference proteome</keyword>
<dbReference type="InterPro" id="IPR018750">
    <property type="entry name" value="DUF2306_membrane"/>
</dbReference>
<evidence type="ECO:0000313" key="3">
    <source>
        <dbReference type="Proteomes" id="UP000516028"/>
    </source>
</evidence>
<name>A0A7H0GIK4_9BURK</name>
<dbReference type="KEGG" id="daer:H9K75_19000"/>
<feature type="transmembrane region" description="Helical" evidence="1">
    <location>
        <begin position="38"/>
        <end position="57"/>
    </location>
</feature>
<dbReference type="Proteomes" id="UP000516028">
    <property type="component" value="Chromosome"/>
</dbReference>
<feature type="transmembrane region" description="Helical" evidence="1">
    <location>
        <begin position="6"/>
        <end position="26"/>
    </location>
</feature>
<accession>A0A7H0GIK4</accession>
<dbReference type="EMBL" id="CP060783">
    <property type="protein sequence ID" value="QNP48120.1"/>
    <property type="molecule type" value="Genomic_DNA"/>
</dbReference>
<keyword evidence="1" id="KW-0472">Membrane</keyword>
<feature type="transmembrane region" description="Helical" evidence="1">
    <location>
        <begin position="63"/>
        <end position="87"/>
    </location>
</feature>
<gene>
    <name evidence="2" type="ORF">H9K75_19000</name>
</gene>
<dbReference type="Pfam" id="PF10067">
    <property type="entry name" value="DUF2306"/>
    <property type="match status" value="1"/>
</dbReference>
<sequence length="134" mass="14544">MTPLIATHATFALIATLAGALALFAGRQTAPILSLHRTAGLVFVLFMIGTAGTATFLRSSNALSWHGFSLVHLLIPLTALGLARAFWHLRHQNIAGHRRLMRIVYFGACVVAGLLTLAPNRLIGRWLWHTLSAI</sequence>
<keyword evidence="1" id="KW-0812">Transmembrane</keyword>
<organism evidence="2 3">
    <name type="scientific">Diaphorobacter aerolatus</name>
    <dbReference type="NCBI Taxonomy" id="1288495"/>
    <lineage>
        <taxon>Bacteria</taxon>
        <taxon>Pseudomonadati</taxon>
        <taxon>Pseudomonadota</taxon>
        <taxon>Betaproteobacteria</taxon>
        <taxon>Burkholderiales</taxon>
        <taxon>Comamonadaceae</taxon>
        <taxon>Diaphorobacter</taxon>
    </lineage>
</organism>
<evidence type="ECO:0000313" key="2">
    <source>
        <dbReference type="EMBL" id="QNP48120.1"/>
    </source>
</evidence>